<evidence type="ECO:0000313" key="5">
    <source>
        <dbReference type="Proteomes" id="UP001497457"/>
    </source>
</evidence>
<dbReference type="Gene3D" id="1.20.1310.10">
    <property type="entry name" value="Cullin Repeats"/>
    <property type="match status" value="1"/>
</dbReference>
<organism evidence="4 5">
    <name type="scientific">Urochloa decumbens</name>
    <dbReference type="NCBI Taxonomy" id="240449"/>
    <lineage>
        <taxon>Eukaryota</taxon>
        <taxon>Viridiplantae</taxon>
        <taxon>Streptophyta</taxon>
        <taxon>Embryophyta</taxon>
        <taxon>Tracheophyta</taxon>
        <taxon>Spermatophyta</taxon>
        <taxon>Magnoliopsida</taxon>
        <taxon>Liliopsida</taxon>
        <taxon>Poales</taxon>
        <taxon>Poaceae</taxon>
        <taxon>PACMAD clade</taxon>
        <taxon>Panicoideae</taxon>
        <taxon>Panicodae</taxon>
        <taxon>Paniceae</taxon>
        <taxon>Melinidinae</taxon>
        <taxon>Urochloa</taxon>
    </lineage>
</organism>
<dbReference type="InterPro" id="IPR001373">
    <property type="entry name" value="Cullin_N"/>
</dbReference>
<protein>
    <recommendedName>
        <fullName evidence="3">Cullin N-terminal domain-containing protein</fullName>
    </recommendedName>
</protein>
<dbReference type="SUPFAM" id="SSF74788">
    <property type="entry name" value="Cullin repeat-like"/>
    <property type="match status" value="1"/>
</dbReference>
<dbReference type="InterPro" id="IPR016159">
    <property type="entry name" value="Cullin_repeat-like_dom_sf"/>
</dbReference>
<proteinExistence type="inferred from homology"/>
<evidence type="ECO:0000256" key="2">
    <source>
        <dbReference type="SAM" id="MobiDB-lite"/>
    </source>
</evidence>
<dbReference type="PANTHER" id="PTHR11932">
    <property type="entry name" value="CULLIN"/>
    <property type="match status" value="1"/>
</dbReference>
<dbReference type="Proteomes" id="UP001497457">
    <property type="component" value="Chromosome 2b"/>
</dbReference>
<dbReference type="InterPro" id="IPR045093">
    <property type="entry name" value="Cullin"/>
</dbReference>
<dbReference type="Pfam" id="PF00888">
    <property type="entry name" value="Cullin"/>
    <property type="match status" value="1"/>
</dbReference>
<feature type="domain" description="Cullin N-terminal" evidence="3">
    <location>
        <begin position="53"/>
        <end position="206"/>
    </location>
</feature>
<keyword evidence="5" id="KW-1185">Reference proteome</keyword>
<feature type="region of interest" description="Disordered" evidence="2">
    <location>
        <begin position="1"/>
        <end position="26"/>
    </location>
</feature>
<evidence type="ECO:0000313" key="4">
    <source>
        <dbReference type="EMBL" id="CAL4971540.1"/>
    </source>
</evidence>
<sequence length="227" mass="26041">MGRKNKSNRSRMLQASSPVEYKSTRRRNSKIEPFEHNKLIKDPGFVPRVCNAVTQAICEFYAQGSTKLPLERLYRDVYNVVLHTKGEELYKAMEITMTSEVQSLCRPLDAAPEDDALFLQELLAKWNCHARAVKMTHDILAYLDRTFIPTNRRMPIHEVGLHLWRDNMARSDKIRARLIQAVRRQRGGEEELVDGVNKMLTELGAEVMNVPHLCFRDSAGKLHVAGP</sequence>
<gene>
    <name evidence="4" type="ORF">URODEC1_LOCUS50731</name>
</gene>
<dbReference type="EMBL" id="OZ075112">
    <property type="protein sequence ID" value="CAL4971540.1"/>
    <property type="molecule type" value="Genomic_DNA"/>
</dbReference>
<dbReference type="AlphaFoldDB" id="A0ABC9A412"/>
<evidence type="ECO:0000259" key="3">
    <source>
        <dbReference type="Pfam" id="PF00888"/>
    </source>
</evidence>
<evidence type="ECO:0000256" key="1">
    <source>
        <dbReference type="ARBA" id="ARBA00006019"/>
    </source>
</evidence>
<name>A0ABC9A412_9POAL</name>
<comment type="similarity">
    <text evidence="1">Belongs to the cullin family.</text>
</comment>
<accession>A0ABC9A412</accession>
<reference evidence="4" key="1">
    <citation type="submission" date="2024-10" db="EMBL/GenBank/DDBJ databases">
        <authorList>
            <person name="Ryan C."/>
        </authorList>
    </citation>
    <scope>NUCLEOTIDE SEQUENCE [LARGE SCALE GENOMIC DNA]</scope>
</reference>